<evidence type="ECO:0000313" key="4">
    <source>
        <dbReference type="Proteomes" id="UP000183365"/>
    </source>
</evidence>
<evidence type="ECO:0000256" key="1">
    <source>
        <dbReference type="ARBA" id="ARBA00005607"/>
    </source>
</evidence>
<name>A0A1L0AXY7_9ASCO</name>
<organism evidence="3 4">
    <name type="scientific">Hanseniaspora guilliermondii</name>
    <dbReference type="NCBI Taxonomy" id="56406"/>
    <lineage>
        <taxon>Eukaryota</taxon>
        <taxon>Fungi</taxon>
        <taxon>Dikarya</taxon>
        <taxon>Ascomycota</taxon>
        <taxon>Saccharomycotina</taxon>
        <taxon>Saccharomycetes</taxon>
        <taxon>Saccharomycodales</taxon>
        <taxon>Saccharomycodaceae</taxon>
        <taxon>Hanseniaspora</taxon>
    </lineage>
</organism>
<sequence>MITPKFNISQDDLHLFIKIHISNIRFNTGNLDISINNNLINFSLLPYYLRLTFNEGEDLMSEEDIVSQNMIQEVGQATQLEQPFECKLLSEEDVIEIKLFKKNKNQVFSDLDNHLRLLNRNEDVKDSMLNIVDEKQPKSDVLIQEIDDNTNDIPLLSKLGETFDWQIKQNVNDNTNVNYNKIGFCSKYSSDCIIPSIHNNNEINEVAESVLLKQSNDFETELILLRNYRDNLKFDADYYMNDYITFKYGPTNEQMKEDLDINGILEILKFIPTEIKVFLKWVKMKASPKPKFKDLISFNEFEQEQMRDKIPKNINHEHFEKILKPDADAKLILKQTPLLTRLPKSPNDIKFDDINKCWKQNFCFLINVMFGYFFQSMEFDYNLNEEKDGKVPSSTYNPSKREQTSERAWLIGKLAPQLCNLDNNMLFKDYGVKESCNWKPDFEVNNDVDMEQDDFIIKEINEDINEQAPIKISDMEDKDNIIKACLIISIKKSLSYPLHRNLQLSLKVVDYVNYAFLGGSKFITKILLKIHELFRYDDTFYVYNKIWLDDMITWLLKFCDTEFHDINNNVIKGEVVLDELFRDIASKISFINRSFKKEDFDFMIIQSELNERGDNIEWDSINIQEIENIADIKYKEFVGCI</sequence>
<evidence type="ECO:0000313" key="3">
    <source>
        <dbReference type="EMBL" id="SGZ38428.1"/>
    </source>
</evidence>
<dbReference type="Gene3D" id="2.60.40.790">
    <property type="match status" value="1"/>
</dbReference>
<dbReference type="EMBL" id="FQNF01000007">
    <property type="protein sequence ID" value="SGZ38428.1"/>
    <property type="molecule type" value="Genomic_DNA"/>
</dbReference>
<dbReference type="VEuPathDB" id="FungiDB:HGUI_00628"/>
<dbReference type="GO" id="GO:0005737">
    <property type="term" value="C:cytoplasm"/>
    <property type="evidence" value="ECO:0007669"/>
    <property type="project" value="TreeGrafter"/>
</dbReference>
<evidence type="ECO:0000259" key="2">
    <source>
        <dbReference type="PROSITE" id="PS51203"/>
    </source>
</evidence>
<gene>
    <name evidence="3" type="ORF">HGUI_00628</name>
</gene>
<dbReference type="PANTHER" id="PTHR12967:SF0">
    <property type="entry name" value="PROTEIN SHQ1 HOMOLOG"/>
    <property type="match status" value="1"/>
</dbReference>
<dbReference type="Pfam" id="PF21413">
    <property type="entry name" value="SHQ1-like_CS"/>
    <property type="match status" value="1"/>
</dbReference>
<dbReference type="OrthoDB" id="73639at2759"/>
<dbReference type="PANTHER" id="PTHR12967">
    <property type="entry name" value="PROTEIN SHQ1 HOMOLOG"/>
    <property type="match status" value="1"/>
</dbReference>
<dbReference type="GO" id="GO:0051082">
    <property type="term" value="F:unfolded protein binding"/>
    <property type="evidence" value="ECO:0007669"/>
    <property type="project" value="TreeGrafter"/>
</dbReference>
<dbReference type="GO" id="GO:0005654">
    <property type="term" value="C:nucleoplasm"/>
    <property type="evidence" value="ECO:0007669"/>
    <property type="project" value="TreeGrafter"/>
</dbReference>
<comment type="similarity">
    <text evidence="1">Belongs to the SHQ1 family.</text>
</comment>
<protein>
    <recommendedName>
        <fullName evidence="2">CS domain-containing protein</fullName>
    </recommendedName>
</protein>
<dbReference type="InterPro" id="IPR008978">
    <property type="entry name" value="HSP20-like_chaperone"/>
</dbReference>
<dbReference type="InterPro" id="IPR007052">
    <property type="entry name" value="CS_dom"/>
</dbReference>
<keyword evidence="4" id="KW-1185">Reference proteome</keyword>
<proteinExistence type="inferred from homology"/>
<dbReference type="InterPro" id="IPR048696">
    <property type="entry name" value="SHQ1-like_CS"/>
</dbReference>
<accession>A0A1L0AXY7</accession>
<dbReference type="InterPro" id="IPR007009">
    <property type="entry name" value="Shq1_C"/>
</dbReference>
<dbReference type="Pfam" id="PF04925">
    <property type="entry name" value="SHQ1"/>
    <property type="match status" value="1"/>
</dbReference>
<dbReference type="AlphaFoldDB" id="A0A1L0AXY7"/>
<reference evidence="4" key="1">
    <citation type="submission" date="2016-11" db="EMBL/GenBank/DDBJ databases">
        <authorList>
            <person name="Guldener U."/>
        </authorList>
    </citation>
    <scope>NUCLEOTIDE SEQUENCE [LARGE SCALE GENOMIC DNA]</scope>
</reference>
<dbReference type="Proteomes" id="UP000183365">
    <property type="component" value="Unassembled WGS sequence"/>
</dbReference>
<dbReference type="PROSITE" id="PS51203">
    <property type="entry name" value="CS"/>
    <property type="match status" value="1"/>
</dbReference>
<feature type="domain" description="CS" evidence="2">
    <location>
        <begin position="1"/>
        <end position="112"/>
    </location>
</feature>
<dbReference type="GO" id="GO:0000493">
    <property type="term" value="P:box H/ACA snoRNP assembly"/>
    <property type="evidence" value="ECO:0007669"/>
    <property type="project" value="InterPro"/>
</dbReference>
<dbReference type="InterPro" id="IPR039742">
    <property type="entry name" value="Shq1"/>
</dbReference>